<dbReference type="Proteomes" id="UP000825729">
    <property type="component" value="Unassembled WGS sequence"/>
</dbReference>
<dbReference type="FunFam" id="1.25.40.10:FF:000690">
    <property type="entry name" value="Pentatricopeptide repeat-containing protein"/>
    <property type="match status" value="1"/>
</dbReference>
<gene>
    <name evidence="4" type="ORF">H6P81_013679</name>
</gene>
<reference evidence="4 5" key="1">
    <citation type="submission" date="2021-07" db="EMBL/GenBank/DDBJ databases">
        <title>The Aristolochia fimbriata genome: insights into angiosperm evolution, floral development and chemical biosynthesis.</title>
        <authorList>
            <person name="Jiao Y."/>
        </authorList>
    </citation>
    <scope>NUCLEOTIDE SEQUENCE [LARGE SCALE GENOMIC DNA]</scope>
    <source>
        <strain evidence="4">IBCAS-2021</strain>
        <tissue evidence="4">Leaf</tissue>
    </source>
</reference>
<accession>A0AAV7EI83</accession>
<feature type="repeat" description="PPR" evidence="3">
    <location>
        <begin position="87"/>
        <end position="121"/>
    </location>
</feature>
<dbReference type="GO" id="GO:0003729">
    <property type="term" value="F:mRNA binding"/>
    <property type="evidence" value="ECO:0007669"/>
    <property type="project" value="UniProtKB-ARBA"/>
</dbReference>
<protein>
    <recommendedName>
        <fullName evidence="6">Chlororespiratory reduction 4</fullName>
    </recommendedName>
</protein>
<dbReference type="Pfam" id="PF20431">
    <property type="entry name" value="E_motif"/>
    <property type="match status" value="1"/>
</dbReference>
<dbReference type="AlphaFoldDB" id="A0AAV7EI83"/>
<dbReference type="FunFam" id="1.25.40.10:FF:000333">
    <property type="entry name" value="Pentatricopeptide repeat-containing protein"/>
    <property type="match status" value="1"/>
</dbReference>
<keyword evidence="5" id="KW-1185">Reference proteome</keyword>
<evidence type="ECO:0000256" key="3">
    <source>
        <dbReference type="PROSITE-ProRule" id="PRU00708"/>
    </source>
</evidence>
<comment type="caution">
    <text evidence="4">The sequence shown here is derived from an EMBL/GenBank/DDBJ whole genome shotgun (WGS) entry which is preliminary data.</text>
</comment>
<dbReference type="Gene3D" id="1.25.40.10">
    <property type="entry name" value="Tetratricopeptide repeat domain"/>
    <property type="match status" value="3"/>
</dbReference>
<dbReference type="InterPro" id="IPR046960">
    <property type="entry name" value="PPR_At4g14850-like_plant"/>
</dbReference>
<dbReference type="Pfam" id="PF13041">
    <property type="entry name" value="PPR_2"/>
    <property type="match status" value="1"/>
</dbReference>
<dbReference type="EMBL" id="JAINDJ010000005">
    <property type="protein sequence ID" value="KAG9447551.1"/>
    <property type="molecule type" value="Genomic_DNA"/>
</dbReference>
<dbReference type="NCBIfam" id="TIGR00756">
    <property type="entry name" value="PPR"/>
    <property type="match status" value="2"/>
</dbReference>
<dbReference type="PROSITE" id="PS51375">
    <property type="entry name" value="PPR"/>
    <property type="match status" value="4"/>
</dbReference>
<evidence type="ECO:0000256" key="1">
    <source>
        <dbReference type="ARBA" id="ARBA00006643"/>
    </source>
</evidence>
<feature type="repeat" description="PPR" evidence="3">
    <location>
        <begin position="188"/>
        <end position="218"/>
    </location>
</feature>
<dbReference type="Pfam" id="PF01535">
    <property type="entry name" value="PPR"/>
    <property type="match status" value="5"/>
</dbReference>
<evidence type="ECO:0000256" key="2">
    <source>
        <dbReference type="ARBA" id="ARBA00022737"/>
    </source>
</evidence>
<feature type="repeat" description="PPR" evidence="3">
    <location>
        <begin position="289"/>
        <end position="323"/>
    </location>
</feature>
<dbReference type="InterPro" id="IPR002885">
    <property type="entry name" value="PPR_rpt"/>
</dbReference>
<dbReference type="PANTHER" id="PTHR47926">
    <property type="entry name" value="PENTATRICOPEPTIDE REPEAT-CONTAINING PROTEIN"/>
    <property type="match status" value="1"/>
</dbReference>
<organism evidence="4 5">
    <name type="scientific">Aristolochia fimbriata</name>
    <name type="common">White veined hardy Dutchman's pipe vine</name>
    <dbReference type="NCBI Taxonomy" id="158543"/>
    <lineage>
        <taxon>Eukaryota</taxon>
        <taxon>Viridiplantae</taxon>
        <taxon>Streptophyta</taxon>
        <taxon>Embryophyta</taxon>
        <taxon>Tracheophyta</taxon>
        <taxon>Spermatophyta</taxon>
        <taxon>Magnoliopsida</taxon>
        <taxon>Magnoliidae</taxon>
        <taxon>Piperales</taxon>
        <taxon>Aristolochiaceae</taxon>
        <taxon>Aristolochia</taxon>
    </lineage>
</organism>
<dbReference type="InterPro" id="IPR046848">
    <property type="entry name" value="E_motif"/>
</dbReference>
<name>A0AAV7EI83_ARIFI</name>
<evidence type="ECO:0000313" key="5">
    <source>
        <dbReference type="Proteomes" id="UP000825729"/>
    </source>
</evidence>
<dbReference type="InterPro" id="IPR011990">
    <property type="entry name" value="TPR-like_helical_dom_sf"/>
</dbReference>
<dbReference type="PANTHER" id="PTHR47926:SF436">
    <property type="entry name" value="PENTATRICOPEPTIDE REPEAT-CONTAINING PROTEIN ELI1, CHLOROPLASTIC-LIKE ISOFORM X2"/>
    <property type="match status" value="1"/>
</dbReference>
<proteinExistence type="inferred from homology"/>
<evidence type="ECO:0000313" key="4">
    <source>
        <dbReference type="EMBL" id="KAG9447551.1"/>
    </source>
</evidence>
<dbReference type="FunFam" id="1.25.40.10:FF:000470">
    <property type="entry name" value="Pentatricopeptide repeat-containing protein At5g66520"/>
    <property type="match status" value="1"/>
</dbReference>
<evidence type="ECO:0008006" key="6">
    <source>
        <dbReference type="Google" id="ProtNLM"/>
    </source>
</evidence>
<feature type="repeat" description="PPR" evidence="3">
    <location>
        <begin position="219"/>
        <end position="253"/>
    </location>
</feature>
<comment type="similarity">
    <text evidence="1">Belongs to the PPR family. PCMP-H subfamily.</text>
</comment>
<dbReference type="GO" id="GO:0009451">
    <property type="term" value="P:RNA modification"/>
    <property type="evidence" value="ECO:0007669"/>
    <property type="project" value="InterPro"/>
</dbReference>
<keyword evidence="2" id="KW-0677">Repeat</keyword>
<dbReference type="Pfam" id="PF12854">
    <property type="entry name" value="PPR_1"/>
    <property type="match status" value="1"/>
</dbReference>
<sequence length="552" mass="61236">MMTLLCSGALPSSASVSKFISDNASLSLLEHRCKTMRDLKILHAQIIKTGLAHDIIAISRVLSFCATSPSGDINYAMLLFSRIENPNLFAWNTIIRAFSNSSAPRQAISLFYHMLHSTTQPHRLTFPSLFKAYSQLGLSREGTQLHGMVIKLGLESDPFIRNSMISMYAVCGDIMCASHLFDESSDFDVVAWNSMLLGFARVGRMAESRRLFDEMPTRSSISWNSMISGYVRNGLFMEALDLFHQMQEAMIEPSVFTVVSLLGACGRLGSLEQGRWLHAYTEKNGIELNVIVLTALIDMYCKCGSADEALRVFEAAPIKGLSSWNAIISGLAMNGRGWEAVQQFSKLEMSGLKPDSVSFLGILVACNHSGMVDEGRYYFSLMTEFYKIEPTIKHYGCMVDILGRAGFIEEAEELIRKMAIEPDVIIWGSLLSACRTHRNITVGARAAERIIELDSRDNCSYILLSNAYAAKGRYEDATQVRGLMMGKRIRTDTGCSLIEVNGMVHEFVVGGKLHLQSKEIYALLDELGVKLKETGHVEYGSEAVSESDEFGL</sequence>